<dbReference type="GO" id="GO:0005886">
    <property type="term" value="C:plasma membrane"/>
    <property type="evidence" value="ECO:0007669"/>
    <property type="project" value="TreeGrafter"/>
</dbReference>
<dbReference type="RefSeq" id="WP_279674470.1">
    <property type="nucleotide sequence ID" value="NZ_CP122566.1"/>
</dbReference>
<keyword evidence="1" id="KW-0862">Zinc</keyword>
<dbReference type="PRINTS" id="PR01955">
    <property type="entry name" value="LANCFRANKIA"/>
</dbReference>
<dbReference type="CDD" id="cd04793">
    <property type="entry name" value="LanC"/>
    <property type="match status" value="1"/>
</dbReference>
<proteinExistence type="predicted"/>
<dbReference type="AlphaFoldDB" id="A0AAJ6DBP2"/>
<evidence type="ECO:0000256" key="1">
    <source>
        <dbReference type="PIRSR" id="PIRSR607822-1"/>
    </source>
</evidence>
<dbReference type="SUPFAM" id="SSF158745">
    <property type="entry name" value="LanC-like"/>
    <property type="match status" value="1"/>
</dbReference>
<organism evidence="2 3">
    <name type="scientific">Auritidibacter ignavus</name>
    <dbReference type="NCBI Taxonomy" id="678932"/>
    <lineage>
        <taxon>Bacteria</taxon>
        <taxon>Bacillati</taxon>
        <taxon>Actinomycetota</taxon>
        <taxon>Actinomycetes</taxon>
        <taxon>Micrococcales</taxon>
        <taxon>Micrococcaceae</taxon>
        <taxon>Auritidibacter</taxon>
    </lineage>
</organism>
<dbReference type="InterPro" id="IPR033889">
    <property type="entry name" value="LanC"/>
</dbReference>
<accession>A0AAJ6DBP2</accession>
<feature type="binding site" evidence="1">
    <location>
        <position position="311"/>
    </location>
    <ligand>
        <name>Zn(2+)</name>
        <dbReference type="ChEBI" id="CHEBI:29105"/>
    </ligand>
</feature>
<feature type="binding site" evidence="1">
    <location>
        <position position="360"/>
    </location>
    <ligand>
        <name>Zn(2+)</name>
        <dbReference type="ChEBI" id="CHEBI:29105"/>
    </ligand>
</feature>
<dbReference type="PANTHER" id="PTHR12736">
    <property type="entry name" value="LANC-LIKE PROTEIN"/>
    <property type="match status" value="1"/>
</dbReference>
<reference evidence="2 3" key="1">
    <citation type="submission" date="2023-03" db="EMBL/GenBank/DDBJ databases">
        <title>Complete genome sequences of several Auritidibacter ignavus strains isolated from ear infections.</title>
        <authorList>
            <person name="Baehr T."/>
            <person name="Baumhoegger A.M."/>
        </authorList>
    </citation>
    <scope>NUCLEOTIDE SEQUENCE [LARGE SCALE GENOMIC DNA]</scope>
    <source>
        <strain evidence="2 3">BABAE-6</strain>
    </source>
</reference>
<evidence type="ECO:0000313" key="3">
    <source>
        <dbReference type="Proteomes" id="UP001224674"/>
    </source>
</evidence>
<dbReference type="InterPro" id="IPR007822">
    <property type="entry name" value="LANC-like"/>
</dbReference>
<dbReference type="Gene3D" id="1.50.10.20">
    <property type="match status" value="1"/>
</dbReference>
<dbReference type="SMART" id="SM01260">
    <property type="entry name" value="LANC_like"/>
    <property type="match status" value="1"/>
</dbReference>
<dbReference type="EMBL" id="CP122566">
    <property type="protein sequence ID" value="WGH92296.1"/>
    <property type="molecule type" value="Genomic_DNA"/>
</dbReference>
<protein>
    <submittedName>
        <fullName evidence="2">Lanthionine synthetase C family protein</fullName>
    </submittedName>
</protein>
<gene>
    <name evidence="2" type="ORF">QDX21_08160</name>
</gene>
<dbReference type="Pfam" id="PF05147">
    <property type="entry name" value="LANC_like"/>
    <property type="match status" value="1"/>
</dbReference>
<keyword evidence="3" id="KW-1185">Reference proteome</keyword>
<dbReference type="GO" id="GO:0046872">
    <property type="term" value="F:metal ion binding"/>
    <property type="evidence" value="ECO:0007669"/>
    <property type="project" value="UniProtKB-KW"/>
</dbReference>
<dbReference type="GO" id="GO:0031179">
    <property type="term" value="P:peptide modification"/>
    <property type="evidence" value="ECO:0007669"/>
    <property type="project" value="InterPro"/>
</dbReference>
<name>A0AAJ6DBP2_9MICC</name>
<evidence type="ECO:0000313" key="2">
    <source>
        <dbReference type="EMBL" id="WGH92296.1"/>
    </source>
</evidence>
<dbReference type="PANTHER" id="PTHR12736:SF7">
    <property type="entry name" value="LANC-LIKE PROTEIN 3"/>
    <property type="match status" value="1"/>
</dbReference>
<sequence length="466" mass="51378">MHDSNAGASAQSVRPLLEPELAKAVREVALEAAERMHDISRLDDAINRPDNVEPVYQSSMWAPGSLSHGLAGTALMFALMSTTDPGFQRLAHEHLSRAVADLQWNSYAGLMGGPSAALAAAQGVTGKGENDRPLRQKLGQWVAQRQIEHTDAYERSSSPGVAWHAYDFINGLSGTLRVLMDEESPITREAVLRTGRFFSRRILSRQETGFPGWWVPAALQPTPQDKEMYPFGDLNLGLAHGVSGTVAALVSLVENEGPSDDLLEALSFATDWIRRWKQEANEISYWPARVPAQYDREPDRTPSHFSRAAWCYGTPGVALTLARASRVLDAKDLEVEALDTLISHLGVPWREWKLDGPTFCHGNSGTLQVISRMWQLTGDERLLQPANEIAAMIIRDQTSPHSPLLFQHWVPDSPAGWRKATGHRRLDSAELLEGAAGVAATLYDAGAEAPITGASWRRDRYPDRAW</sequence>
<feature type="binding site" evidence="1">
    <location>
        <position position="361"/>
    </location>
    <ligand>
        <name>Zn(2+)</name>
        <dbReference type="ChEBI" id="CHEBI:29105"/>
    </ligand>
</feature>
<keyword evidence="1" id="KW-0479">Metal-binding</keyword>
<dbReference type="PRINTS" id="PR01950">
    <property type="entry name" value="LANCSUPER"/>
</dbReference>
<dbReference type="Proteomes" id="UP001224674">
    <property type="component" value="Chromosome"/>
</dbReference>